<protein>
    <submittedName>
        <fullName evidence="2">GNAT family N-acetyltransferase</fullName>
        <ecNumber evidence="2">2.3.1.-</ecNumber>
    </submittedName>
</protein>
<proteinExistence type="predicted"/>
<dbReference type="RefSeq" id="WP_345512675.1">
    <property type="nucleotide sequence ID" value="NZ_BAAAXD010000016.1"/>
</dbReference>
<sequence length="296" mass="31655">MPSPLPHPHADTPIRRLTRGDLVPCANLCEDRGWPRDEHRWALLLSAGSGYGIDDPEGKGLMASCVMTSYGQGLAAIGMLLVAERYARQGIARRLMHQVIETAGETSLSLYATPAGRPLYEELGFEAVGRAARISGRFRPTGASGDSAFAASGVTVRPAAAEDLRAMLRLDAEVFGADRTHLLARLPAFADHLRVAEDEGGLVGYAALWPSDGVHVVGPLIARNTVTAMALVDSLAQATDRPLRADIDARHEELLNRLKECGLQPAGSGTTVMAYRSPDLPGDWTRRFAPLTVATG</sequence>
<accession>A0ABV5RHN8</accession>
<dbReference type="Gene3D" id="3.40.630.30">
    <property type="match status" value="1"/>
</dbReference>
<keyword evidence="3" id="KW-1185">Reference proteome</keyword>
<dbReference type="InterPro" id="IPR052729">
    <property type="entry name" value="Acyl/Acetyltrans_Enzymes"/>
</dbReference>
<feature type="domain" description="N-acetyltransferase" evidence="1">
    <location>
        <begin position="12"/>
        <end position="143"/>
    </location>
</feature>
<dbReference type="Gene3D" id="3.40.630.90">
    <property type="match status" value="1"/>
</dbReference>
<evidence type="ECO:0000313" key="2">
    <source>
        <dbReference type="EMBL" id="MFB9576831.1"/>
    </source>
</evidence>
<dbReference type="PANTHER" id="PTHR47237:SF2">
    <property type="entry name" value="BLL4206 PROTEIN"/>
    <property type="match status" value="1"/>
</dbReference>
<dbReference type="InterPro" id="IPR016181">
    <property type="entry name" value="Acyl_CoA_acyltransferase"/>
</dbReference>
<feature type="domain" description="N-acetyltransferase" evidence="1">
    <location>
        <begin position="154"/>
        <end position="287"/>
    </location>
</feature>
<dbReference type="SUPFAM" id="SSF55729">
    <property type="entry name" value="Acyl-CoA N-acyltransferases (Nat)"/>
    <property type="match status" value="1"/>
</dbReference>
<dbReference type="EC" id="2.3.1.-" evidence="2"/>
<dbReference type="InterPro" id="IPR041496">
    <property type="entry name" value="YitH/HolE_GNAT"/>
</dbReference>
<dbReference type="PANTHER" id="PTHR47237">
    <property type="entry name" value="SLL0310 PROTEIN"/>
    <property type="match status" value="1"/>
</dbReference>
<dbReference type="Pfam" id="PF13673">
    <property type="entry name" value="Acetyltransf_10"/>
    <property type="match status" value="1"/>
</dbReference>
<keyword evidence="2" id="KW-0808">Transferase</keyword>
<name>A0ABV5RHN8_9ACTN</name>
<dbReference type="GO" id="GO:0016746">
    <property type="term" value="F:acyltransferase activity"/>
    <property type="evidence" value="ECO:0007669"/>
    <property type="project" value="UniProtKB-KW"/>
</dbReference>
<dbReference type="PROSITE" id="PS51186">
    <property type="entry name" value="GNAT"/>
    <property type="match status" value="2"/>
</dbReference>
<evidence type="ECO:0000313" key="3">
    <source>
        <dbReference type="Proteomes" id="UP001589710"/>
    </source>
</evidence>
<organism evidence="2 3">
    <name type="scientific">Streptomyces yanii</name>
    <dbReference type="NCBI Taxonomy" id="78510"/>
    <lineage>
        <taxon>Bacteria</taxon>
        <taxon>Bacillati</taxon>
        <taxon>Actinomycetota</taxon>
        <taxon>Actinomycetes</taxon>
        <taxon>Kitasatosporales</taxon>
        <taxon>Streptomycetaceae</taxon>
        <taxon>Streptomyces</taxon>
    </lineage>
</organism>
<keyword evidence="2" id="KW-0012">Acyltransferase</keyword>
<evidence type="ECO:0000259" key="1">
    <source>
        <dbReference type="PROSITE" id="PS51186"/>
    </source>
</evidence>
<reference evidence="2 3" key="1">
    <citation type="submission" date="2024-09" db="EMBL/GenBank/DDBJ databases">
        <authorList>
            <person name="Sun Q."/>
            <person name="Mori K."/>
        </authorList>
    </citation>
    <scope>NUCLEOTIDE SEQUENCE [LARGE SCALE GENOMIC DNA]</scope>
    <source>
        <strain evidence="2 3">JCM 3331</strain>
    </source>
</reference>
<dbReference type="Pfam" id="PF18014">
    <property type="entry name" value="Acetyltransf_18"/>
    <property type="match status" value="1"/>
</dbReference>
<dbReference type="InterPro" id="IPR000182">
    <property type="entry name" value="GNAT_dom"/>
</dbReference>
<dbReference type="CDD" id="cd04301">
    <property type="entry name" value="NAT_SF"/>
    <property type="match status" value="1"/>
</dbReference>
<dbReference type="EMBL" id="JBHMCG010000138">
    <property type="protein sequence ID" value="MFB9576831.1"/>
    <property type="molecule type" value="Genomic_DNA"/>
</dbReference>
<dbReference type="Proteomes" id="UP001589710">
    <property type="component" value="Unassembled WGS sequence"/>
</dbReference>
<gene>
    <name evidence="2" type="ORF">ACFFTL_32310</name>
</gene>
<comment type="caution">
    <text evidence="2">The sequence shown here is derived from an EMBL/GenBank/DDBJ whole genome shotgun (WGS) entry which is preliminary data.</text>
</comment>